<sequence length="235" mass="26716">MFNLIKLSAQFRIRTKMWFGFGLLMFFLVVISSATLISMSSINSSVNNVVNISQPMVIASMELVDALDQANAALGFYLLSQDKNEKQIYLKSLKKLKQLLATIKGLPATKANSKIQKSISEIEKNIKVYSLYKKEMLILAVDFNKNFKGIGLSAEKMNPLAREIQQSFSEMLQSEQNEAVTAERRPLLVDIMKIRLHWLNIINSTRSYMTFRGQPALDVLNINVKLVRGMIFNEK</sequence>
<gene>
    <name evidence="2" type="ORF">MNBD_GAMMA22-1374</name>
</gene>
<evidence type="ECO:0000313" key="2">
    <source>
        <dbReference type="EMBL" id="VAW98949.1"/>
    </source>
</evidence>
<dbReference type="AlphaFoldDB" id="A0A3B1AKS5"/>
<feature type="domain" description="Chemotaxis methyl-accepting receptor HlyB-like 4HB MCP" evidence="1">
    <location>
        <begin position="11"/>
        <end position="182"/>
    </location>
</feature>
<dbReference type="Pfam" id="PF12729">
    <property type="entry name" value="4HB_MCP_1"/>
    <property type="match status" value="1"/>
</dbReference>
<organism evidence="2">
    <name type="scientific">hydrothermal vent metagenome</name>
    <dbReference type="NCBI Taxonomy" id="652676"/>
    <lineage>
        <taxon>unclassified sequences</taxon>
        <taxon>metagenomes</taxon>
        <taxon>ecological metagenomes</taxon>
    </lineage>
</organism>
<dbReference type="EMBL" id="UOFS01000039">
    <property type="protein sequence ID" value="VAW98949.1"/>
    <property type="molecule type" value="Genomic_DNA"/>
</dbReference>
<accession>A0A3B1AKS5</accession>
<protein>
    <recommendedName>
        <fullName evidence="1">Chemotaxis methyl-accepting receptor HlyB-like 4HB MCP domain-containing protein</fullName>
    </recommendedName>
</protein>
<dbReference type="InterPro" id="IPR024478">
    <property type="entry name" value="HlyB_4HB_MCP"/>
</dbReference>
<proteinExistence type="predicted"/>
<name>A0A3B1AKS5_9ZZZZ</name>
<reference evidence="2" key="1">
    <citation type="submission" date="2018-06" db="EMBL/GenBank/DDBJ databases">
        <authorList>
            <person name="Zhirakovskaya E."/>
        </authorList>
    </citation>
    <scope>NUCLEOTIDE SEQUENCE</scope>
</reference>
<evidence type="ECO:0000259" key="1">
    <source>
        <dbReference type="Pfam" id="PF12729"/>
    </source>
</evidence>